<feature type="transmembrane region" description="Helical" evidence="8">
    <location>
        <begin position="510"/>
        <end position="534"/>
    </location>
</feature>
<proteinExistence type="predicted"/>
<evidence type="ECO:0000256" key="3">
    <source>
        <dbReference type="ARBA" id="ARBA00022723"/>
    </source>
</evidence>
<keyword evidence="5" id="KW-0408">Iron</keyword>
<feature type="domain" description="4Fe-4S ferredoxin-type" evidence="9">
    <location>
        <begin position="147"/>
        <end position="176"/>
    </location>
</feature>
<keyword evidence="11" id="KW-1185">Reference proteome</keyword>
<dbReference type="InterPro" id="IPR007059">
    <property type="entry name" value="DmsC"/>
</dbReference>
<dbReference type="Proteomes" id="UP000317835">
    <property type="component" value="Chromosome"/>
</dbReference>
<feature type="domain" description="4Fe-4S ferredoxin-type" evidence="9">
    <location>
        <begin position="114"/>
        <end position="145"/>
    </location>
</feature>
<evidence type="ECO:0000256" key="5">
    <source>
        <dbReference type="ARBA" id="ARBA00023004"/>
    </source>
</evidence>
<dbReference type="Pfam" id="PF13247">
    <property type="entry name" value="Fer4_11"/>
    <property type="match status" value="1"/>
</dbReference>
<gene>
    <name evidence="10" type="primary">dmsB</name>
    <name evidence="10" type="ORF">ElP_36390</name>
</gene>
<organism evidence="10 11">
    <name type="scientific">Tautonia plasticadhaerens</name>
    <dbReference type="NCBI Taxonomy" id="2527974"/>
    <lineage>
        <taxon>Bacteria</taxon>
        <taxon>Pseudomonadati</taxon>
        <taxon>Planctomycetota</taxon>
        <taxon>Planctomycetia</taxon>
        <taxon>Isosphaerales</taxon>
        <taxon>Isosphaeraceae</taxon>
        <taxon>Tautonia</taxon>
    </lineage>
</organism>
<dbReference type="AlphaFoldDB" id="A0A518H4H7"/>
<evidence type="ECO:0000313" key="10">
    <source>
        <dbReference type="EMBL" id="QDV35733.1"/>
    </source>
</evidence>
<name>A0A518H4H7_9BACT</name>
<keyword evidence="6" id="KW-0411">Iron-sulfur</keyword>
<evidence type="ECO:0000256" key="1">
    <source>
        <dbReference type="ARBA" id="ARBA00004196"/>
    </source>
</evidence>
<dbReference type="InterPro" id="IPR051555">
    <property type="entry name" value="FDH_Electron_Transfer_Unit"/>
</dbReference>
<sequence>MSTSALLTSGAVSTTGPVDAMADSLLRAEREVTAVEQFSRFHDEAPELRSRGRYAELMPASPPGPGQQYAFEVELDRCSGCKACVTACHALNGLDEGESWRDVGLLVGGHEALPVLQHVTTSCHHCVDPACANACPVDAYEKDPVTGIVRHLDDQCIGCKYCTMACPYDAPKYHAGEGIVRKCDLCSDRLRVGEAPACVRACPHEAIRVRVVDVAEVEESAAAGRFLPSAPDPSITGPSTRYRASRPLPADSEPADAHRIEAEHAHGPLVVMLVLTQLAAGGLLFELIGRLGGDGSVALGLLSLGGLLIGLMASLAHLGRPHLAYRAVIGLRHSWLSREVVCFGAFAKLAGASVGLALVRPDLAERWPQLGIVLAAGAVASGVAGVACSVMVYHVTRRPAWTGGRGVLRFAGTVAVLGLAARLSCRAWEGTPPAALPWVALAALVLGKVAAESELLDHRDRSGVDLLGRSSRVIRGPLAGCWKVRVTLGLIPGVVVPLTLAGLGPGAVPGVASCLSAIALAGLIAGELLERFLFFAAASRPKMPGGLHS</sequence>
<keyword evidence="2" id="KW-0004">4Fe-4S</keyword>
<accession>A0A518H4H7</accession>
<keyword evidence="8" id="KW-1133">Transmembrane helix</keyword>
<dbReference type="InterPro" id="IPR017896">
    <property type="entry name" value="4Fe4S_Fe-S-bd"/>
</dbReference>
<dbReference type="GO" id="GO:0016020">
    <property type="term" value="C:membrane"/>
    <property type="evidence" value="ECO:0007669"/>
    <property type="project" value="InterPro"/>
</dbReference>
<keyword evidence="8" id="KW-0472">Membrane</keyword>
<evidence type="ECO:0000313" key="11">
    <source>
        <dbReference type="Proteomes" id="UP000317835"/>
    </source>
</evidence>
<dbReference type="PROSITE" id="PS51379">
    <property type="entry name" value="4FE4S_FER_2"/>
    <property type="match status" value="3"/>
</dbReference>
<dbReference type="RefSeq" id="WP_231749166.1">
    <property type="nucleotide sequence ID" value="NZ_CP036426.1"/>
</dbReference>
<dbReference type="GO" id="GO:0030313">
    <property type="term" value="C:cell envelope"/>
    <property type="evidence" value="ECO:0007669"/>
    <property type="project" value="UniProtKB-SubCell"/>
</dbReference>
<feature type="region of interest" description="Disordered" evidence="7">
    <location>
        <begin position="228"/>
        <end position="255"/>
    </location>
</feature>
<dbReference type="PANTHER" id="PTHR43545">
    <property type="entry name" value="FORMATE DEHYDROGENASE, NITRATE-INDUCIBLE, IRON-SULFUR SUBUNIT"/>
    <property type="match status" value="1"/>
</dbReference>
<dbReference type="GO" id="GO:0019645">
    <property type="term" value="P:anaerobic electron transport chain"/>
    <property type="evidence" value="ECO:0007669"/>
    <property type="project" value="InterPro"/>
</dbReference>
<protein>
    <submittedName>
        <fullName evidence="10">Anaerobic dimethyl sulfoxide reductase chain B</fullName>
    </submittedName>
</protein>
<dbReference type="PANTHER" id="PTHR43545:SF6">
    <property type="entry name" value="FORMATE DEHYDROGENASE, NITRATE-INDUCIBLE, IRON-SULFUR SUBUNIT"/>
    <property type="match status" value="1"/>
</dbReference>
<evidence type="ECO:0000256" key="8">
    <source>
        <dbReference type="SAM" id="Phobius"/>
    </source>
</evidence>
<keyword evidence="3" id="KW-0479">Metal-binding</keyword>
<dbReference type="CDD" id="cd16371">
    <property type="entry name" value="DMSOR_beta_like"/>
    <property type="match status" value="1"/>
</dbReference>
<comment type="subcellular location">
    <subcellularLocation>
        <location evidence="1">Cell envelope</location>
    </subcellularLocation>
</comment>
<dbReference type="KEGG" id="tpla:ElP_36390"/>
<feature type="transmembrane region" description="Helical" evidence="8">
    <location>
        <begin position="297"/>
        <end position="319"/>
    </location>
</feature>
<feature type="transmembrane region" description="Helical" evidence="8">
    <location>
        <begin position="484"/>
        <end position="504"/>
    </location>
</feature>
<dbReference type="EMBL" id="CP036426">
    <property type="protein sequence ID" value="QDV35733.1"/>
    <property type="molecule type" value="Genomic_DNA"/>
</dbReference>
<evidence type="ECO:0000256" key="2">
    <source>
        <dbReference type="ARBA" id="ARBA00022485"/>
    </source>
</evidence>
<feature type="transmembrane region" description="Helical" evidence="8">
    <location>
        <begin position="371"/>
        <end position="395"/>
    </location>
</feature>
<evidence type="ECO:0000256" key="4">
    <source>
        <dbReference type="ARBA" id="ARBA00022737"/>
    </source>
</evidence>
<reference evidence="10 11" key="1">
    <citation type="submission" date="2019-02" db="EMBL/GenBank/DDBJ databases">
        <title>Deep-cultivation of Planctomycetes and their phenomic and genomic characterization uncovers novel biology.</title>
        <authorList>
            <person name="Wiegand S."/>
            <person name="Jogler M."/>
            <person name="Boedeker C."/>
            <person name="Pinto D."/>
            <person name="Vollmers J."/>
            <person name="Rivas-Marin E."/>
            <person name="Kohn T."/>
            <person name="Peeters S.H."/>
            <person name="Heuer A."/>
            <person name="Rast P."/>
            <person name="Oberbeckmann S."/>
            <person name="Bunk B."/>
            <person name="Jeske O."/>
            <person name="Meyerdierks A."/>
            <person name="Storesund J.E."/>
            <person name="Kallscheuer N."/>
            <person name="Luecker S."/>
            <person name="Lage O.M."/>
            <person name="Pohl T."/>
            <person name="Merkel B.J."/>
            <person name="Hornburger P."/>
            <person name="Mueller R.-W."/>
            <person name="Bruemmer F."/>
            <person name="Labrenz M."/>
            <person name="Spormann A.M."/>
            <person name="Op den Camp H."/>
            <person name="Overmann J."/>
            <person name="Amann R."/>
            <person name="Jetten M.S.M."/>
            <person name="Mascher T."/>
            <person name="Medema M.H."/>
            <person name="Devos D.P."/>
            <person name="Kaster A.-K."/>
            <person name="Ovreas L."/>
            <person name="Rohde M."/>
            <person name="Galperin M.Y."/>
            <person name="Jogler C."/>
        </authorList>
    </citation>
    <scope>NUCLEOTIDE SEQUENCE [LARGE SCALE GENOMIC DNA]</scope>
    <source>
        <strain evidence="10 11">ElP</strain>
    </source>
</reference>
<dbReference type="SUPFAM" id="SSF54862">
    <property type="entry name" value="4Fe-4S ferredoxins"/>
    <property type="match status" value="1"/>
</dbReference>
<feature type="domain" description="4Fe-4S ferredoxin-type" evidence="9">
    <location>
        <begin position="69"/>
        <end position="99"/>
    </location>
</feature>
<dbReference type="Gene3D" id="3.30.70.20">
    <property type="match status" value="2"/>
</dbReference>
<dbReference type="GO" id="GO:0051539">
    <property type="term" value="F:4 iron, 4 sulfur cluster binding"/>
    <property type="evidence" value="ECO:0007669"/>
    <property type="project" value="UniProtKB-KW"/>
</dbReference>
<dbReference type="GO" id="GO:0046872">
    <property type="term" value="F:metal ion binding"/>
    <property type="evidence" value="ECO:0007669"/>
    <property type="project" value="UniProtKB-KW"/>
</dbReference>
<keyword evidence="8" id="KW-0812">Transmembrane</keyword>
<evidence type="ECO:0000259" key="9">
    <source>
        <dbReference type="PROSITE" id="PS51379"/>
    </source>
</evidence>
<evidence type="ECO:0000256" key="6">
    <source>
        <dbReference type="ARBA" id="ARBA00023014"/>
    </source>
</evidence>
<keyword evidence="4" id="KW-0677">Repeat</keyword>
<evidence type="ECO:0000256" key="7">
    <source>
        <dbReference type="SAM" id="MobiDB-lite"/>
    </source>
</evidence>
<feature type="transmembrane region" description="Helical" evidence="8">
    <location>
        <begin position="340"/>
        <end position="359"/>
    </location>
</feature>
<dbReference type="InterPro" id="IPR017900">
    <property type="entry name" value="4Fe4S_Fe_S_CS"/>
</dbReference>
<dbReference type="Pfam" id="PF04976">
    <property type="entry name" value="DmsC"/>
    <property type="match status" value="1"/>
</dbReference>
<dbReference type="PROSITE" id="PS00198">
    <property type="entry name" value="4FE4S_FER_1"/>
    <property type="match status" value="1"/>
</dbReference>